<keyword evidence="8 11" id="KW-0804">Transcription</keyword>
<evidence type="ECO:0000256" key="1">
    <source>
        <dbReference type="ARBA" id="ARBA00004123"/>
    </source>
</evidence>
<dbReference type="CTD" id="187567"/>
<dbReference type="SMART" id="SM00399">
    <property type="entry name" value="ZnF_C4"/>
    <property type="match status" value="1"/>
</dbReference>
<dbReference type="eggNOG" id="KOG3575">
    <property type="taxonomic scope" value="Eukaryota"/>
</dbReference>
<evidence type="ECO:0000259" key="12">
    <source>
        <dbReference type="PROSITE" id="PS51030"/>
    </source>
</evidence>
<evidence type="ECO:0000256" key="5">
    <source>
        <dbReference type="ARBA" id="ARBA00022833"/>
    </source>
</evidence>
<evidence type="ECO:0000256" key="6">
    <source>
        <dbReference type="ARBA" id="ARBA00023015"/>
    </source>
</evidence>
<dbReference type="PROSITE" id="PS00031">
    <property type="entry name" value="NUCLEAR_REC_DBD_1"/>
    <property type="match status" value="1"/>
</dbReference>
<dbReference type="CDD" id="cd06960">
    <property type="entry name" value="NR_DBD_HNF4A"/>
    <property type="match status" value="1"/>
</dbReference>
<dbReference type="InterPro" id="IPR001628">
    <property type="entry name" value="Znf_hrmn_rcpt"/>
</dbReference>
<dbReference type="PANTHER" id="PTHR46011:SF7">
    <property type="entry name" value="NUCLEAR HORMONE RECEPTOR FAMILY-RELATED"/>
    <property type="match status" value="1"/>
</dbReference>
<keyword evidence="6 11" id="KW-0805">Transcription regulation</keyword>
<dbReference type="SMR" id="Q21700"/>
<dbReference type="PhylomeDB" id="Q21700"/>
<sequence length="387" mass="44981">MDSLNFQFFEQGLSQKETKKPNCAICGDVGDGHHFGLDACRACAAFFRRTVALGKKFECRQQGACKINTIIRSICKSCRLNKCLNLGMKRSCVQPRRDKPQKEEKLILPSMNVSPADIEVSCIEVPIAVEAMPILQKMLANYEKLKNSRNIIHRREGDNIFEKRTPRSLKFRETLEILSNEMSLVADWIGWCFNEFEFLPTDQKSILFSNFSVNFIVLERAFLTSKHNNLNQWVLQSGDYIQIDNLEEFFTDEQLKIDGTKLAKLFKPSLEQNDNFHKLLKSEKIEMYDFLVFVVLLFWDHGIVGQTEECREISKKMKSNVTNEYIYYLKYIQKNENPVCQLTMLVSILTCLQRIVCRLREDMSLAHVFDGYTLPPNLYNIIIGRYI</sequence>
<evidence type="ECO:0000256" key="9">
    <source>
        <dbReference type="ARBA" id="ARBA00023170"/>
    </source>
</evidence>
<evidence type="ECO:0000256" key="4">
    <source>
        <dbReference type="ARBA" id="ARBA00022771"/>
    </source>
</evidence>
<evidence type="ECO:0000313" key="14">
    <source>
        <dbReference type="EMBL" id="CAA94839.1"/>
    </source>
</evidence>
<evidence type="ECO:0000256" key="11">
    <source>
        <dbReference type="RuleBase" id="RU004334"/>
    </source>
</evidence>
<dbReference type="SMART" id="SM00430">
    <property type="entry name" value="HOLI"/>
    <property type="match status" value="1"/>
</dbReference>
<evidence type="ECO:0000256" key="2">
    <source>
        <dbReference type="ARBA" id="ARBA00005993"/>
    </source>
</evidence>
<dbReference type="GO" id="GO:0008270">
    <property type="term" value="F:zinc ion binding"/>
    <property type="evidence" value="ECO:0007669"/>
    <property type="project" value="UniProtKB-KW"/>
</dbReference>
<dbReference type="PIR" id="T23887">
    <property type="entry name" value="T23887"/>
</dbReference>
<protein>
    <submittedName>
        <fullName evidence="14">Nuclear Hormone Receptor family</fullName>
    </submittedName>
</protein>
<keyword evidence="4 11" id="KW-0863">Zinc-finger</keyword>
<evidence type="ECO:0000313" key="16">
    <source>
        <dbReference type="WormBase" id="R04B5.3"/>
    </source>
</evidence>
<organism evidence="14 15">
    <name type="scientific">Caenorhabditis elegans</name>
    <dbReference type="NCBI Taxonomy" id="6239"/>
    <lineage>
        <taxon>Eukaryota</taxon>
        <taxon>Metazoa</taxon>
        <taxon>Ecdysozoa</taxon>
        <taxon>Nematoda</taxon>
        <taxon>Chromadorea</taxon>
        <taxon>Rhabditida</taxon>
        <taxon>Rhabditina</taxon>
        <taxon>Rhabditomorpha</taxon>
        <taxon>Rhabditoidea</taxon>
        <taxon>Rhabditidae</taxon>
        <taxon>Peloderinae</taxon>
        <taxon>Caenorhabditis</taxon>
    </lineage>
</organism>
<dbReference type="OrthoDB" id="5789759at2759"/>
<dbReference type="Gene3D" id="3.30.50.10">
    <property type="entry name" value="Erythroid Transcription Factor GATA-1, subunit A"/>
    <property type="match status" value="1"/>
</dbReference>
<dbReference type="Pfam" id="PF00105">
    <property type="entry name" value="zf-C4"/>
    <property type="match status" value="1"/>
</dbReference>
<dbReference type="PANTHER" id="PTHR46011">
    <property type="entry name" value="NUCLEAR HORMONE RECEPTOR FAMILY MEMBER NHR-86-RELATED"/>
    <property type="match status" value="1"/>
</dbReference>
<dbReference type="RefSeq" id="NP_505588.1">
    <property type="nucleotide sequence ID" value="NM_073187.5"/>
</dbReference>
<dbReference type="InParanoid" id="Q21700"/>
<dbReference type="PaxDb" id="6239-R04B5.3"/>
<dbReference type="STRING" id="6239.R04B5.3.1"/>
<dbReference type="EMBL" id="BX284605">
    <property type="protein sequence ID" value="CAA94839.1"/>
    <property type="molecule type" value="Genomic_DNA"/>
</dbReference>
<dbReference type="Proteomes" id="UP000001940">
    <property type="component" value="Chromosome V"/>
</dbReference>
<dbReference type="UCSC" id="R04B5.3">
    <property type="organism name" value="c. elegans"/>
</dbReference>
<evidence type="ECO:0000259" key="13">
    <source>
        <dbReference type="PROSITE" id="PS51843"/>
    </source>
</evidence>
<evidence type="ECO:0000313" key="15">
    <source>
        <dbReference type="Proteomes" id="UP000001940"/>
    </source>
</evidence>
<dbReference type="Gene3D" id="1.10.565.10">
    <property type="entry name" value="Retinoid X Receptor"/>
    <property type="match status" value="1"/>
</dbReference>
<dbReference type="InterPro" id="IPR049636">
    <property type="entry name" value="HNF4-like_DBD"/>
</dbReference>
<keyword evidence="10 11" id="KW-0539">Nucleus</keyword>
<dbReference type="GeneID" id="187567"/>
<keyword evidence="9 11" id="KW-0675">Receptor</keyword>
<dbReference type="InterPro" id="IPR013088">
    <property type="entry name" value="Znf_NHR/GATA"/>
</dbReference>
<comment type="similarity">
    <text evidence="2 11">Belongs to the nuclear hormone receptor family.</text>
</comment>
<dbReference type="PRINTS" id="PR00047">
    <property type="entry name" value="STROIDFINGER"/>
</dbReference>
<dbReference type="InterPro" id="IPR000536">
    <property type="entry name" value="Nucl_hrmn_rcpt_lig-bd"/>
</dbReference>
<proteinExistence type="inferred from homology"/>
<dbReference type="AGR" id="WB:WBGene00011002"/>
<dbReference type="AlphaFoldDB" id="Q21700"/>
<dbReference type="HOGENOM" id="CLU_007368_1_1_1"/>
<keyword evidence="3 11" id="KW-0479">Metal-binding</keyword>
<dbReference type="WormBase" id="R04B5.3">
    <property type="protein sequence ID" value="CE06213"/>
    <property type="gene ID" value="WBGene00011002"/>
    <property type="gene designation" value="nhr-205"/>
</dbReference>
<evidence type="ECO:0000256" key="3">
    <source>
        <dbReference type="ARBA" id="ARBA00022723"/>
    </source>
</evidence>
<dbReference type="GO" id="GO:0005634">
    <property type="term" value="C:nucleus"/>
    <property type="evidence" value="ECO:0000318"/>
    <property type="project" value="GO_Central"/>
</dbReference>
<dbReference type="Bgee" id="WBGene00011002">
    <property type="expression patterns" value="Expressed in material anatomical entity and 3 other cell types or tissues"/>
</dbReference>
<gene>
    <name evidence="14 16" type="primary">nhr-205</name>
    <name evidence="14" type="ORF">CELE_R04B5.3</name>
    <name evidence="16" type="ORF">R04B5.3</name>
</gene>
<dbReference type="GO" id="GO:0003700">
    <property type="term" value="F:DNA-binding transcription factor activity"/>
    <property type="evidence" value="ECO:0000318"/>
    <property type="project" value="GO_Central"/>
</dbReference>
<keyword evidence="15" id="KW-1185">Reference proteome</keyword>
<comment type="subcellular location">
    <subcellularLocation>
        <location evidence="1 11">Nucleus</location>
    </subcellularLocation>
</comment>
<feature type="domain" description="NR LBD" evidence="13">
    <location>
        <begin position="141"/>
        <end position="385"/>
    </location>
</feature>
<dbReference type="KEGG" id="cel:CELE_R04B5.3"/>
<evidence type="ECO:0000256" key="8">
    <source>
        <dbReference type="ARBA" id="ARBA00023163"/>
    </source>
</evidence>
<dbReference type="OMA" id="SHRFRED"/>
<keyword evidence="5 11" id="KW-0862">Zinc</keyword>
<reference evidence="14 15" key="1">
    <citation type="journal article" date="1998" name="Science">
        <title>Genome sequence of the nematode C. elegans: a platform for investigating biology.</title>
        <authorList>
            <consortium name="The C. elegans sequencing consortium"/>
            <person name="Sulson J.E."/>
            <person name="Waterston R."/>
        </authorList>
    </citation>
    <scope>NUCLEOTIDE SEQUENCE [LARGE SCALE GENOMIC DNA]</scope>
    <source>
        <strain evidence="14 15">Bristol N2</strain>
    </source>
</reference>
<evidence type="ECO:0000256" key="7">
    <source>
        <dbReference type="ARBA" id="ARBA00023125"/>
    </source>
</evidence>
<dbReference type="PROSITE" id="PS51030">
    <property type="entry name" value="NUCLEAR_REC_DBD_2"/>
    <property type="match status" value="1"/>
</dbReference>
<evidence type="ECO:0000256" key="10">
    <source>
        <dbReference type="ARBA" id="ARBA00023242"/>
    </source>
</evidence>
<dbReference type="InterPro" id="IPR035500">
    <property type="entry name" value="NHR-like_dom_sf"/>
</dbReference>
<dbReference type="GO" id="GO:0006357">
    <property type="term" value="P:regulation of transcription by RNA polymerase II"/>
    <property type="evidence" value="ECO:0000318"/>
    <property type="project" value="GO_Central"/>
</dbReference>
<dbReference type="FunCoup" id="Q21700">
    <property type="interactions" value="175"/>
</dbReference>
<dbReference type="GO" id="GO:0000978">
    <property type="term" value="F:RNA polymerase II cis-regulatory region sequence-specific DNA binding"/>
    <property type="evidence" value="ECO:0007669"/>
    <property type="project" value="InterPro"/>
</dbReference>
<dbReference type="SUPFAM" id="SSF48508">
    <property type="entry name" value="Nuclear receptor ligand-binding domain"/>
    <property type="match status" value="1"/>
</dbReference>
<feature type="domain" description="Nuclear receptor" evidence="12">
    <location>
        <begin position="20"/>
        <end position="95"/>
    </location>
</feature>
<name>Q21700_CAEEL</name>
<dbReference type="SUPFAM" id="SSF57716">
    <property type="entry name" value="Glucocorticoid receptor-like (DNA-binding domain)"/>
    <property type="match status" value="1"/>
</dbReference>
<dbReference type="PROSITE" id="PS51843">
    <property type="entry name" value="NR_LBD"/>
    <property type="match status" value="1"/>
</dbReference>
<dbReference type="Pfam" id="PF00104">
    <property type="entry name" value="Hormone_recep"/>
    <property type="match status" value="1"/>
</dbReference>
<keyword evidence="7 11" id="KW-0238">DNA-binding</keyword>
<accession>Q21700</accession>